<gene>
    <name evidence="1" type="ORF">DOO78_20675</name>
</gene>
<keyword evidence="2" id="KW-1185">Reference proteome</keyword>
<dbReference type="Proteomes" id="UP000249065">
    <property type="component" value="Unassembled WGS sequence"/>
</dbReference>
<comment type="caution">
    <text evidence="1">The sequence shown here is derived from an EMBL/GenBank/DDBJ whole genome shotgun (WGS) entry which is preliminary data.</text>
</comment>
<evidence type="ECO:0000313" key="2">
    <source>
        <dbReference type="Proteomes" id="UP000249065"/>
    </source>
</evidence>
<accession>A0A327MAH8</accession>
<dbReference type="EMBL" id="QLIX01000021">
    <property type="protein sequence ID" value="RAI57128.1"/>
    <property type="molecule type" value="Genomic_DNA"/>
</dbReference>
<dbReference type="AlphaFoldDB" id="A0A327MAH8"/>
<dbReference type="RefSeq" id="WP_111471827.1">
    <property type="nucleotide sequence ID" value="NZ_QLIX01000021.1"/>
</dbReference>
<sequence>MTAHLWPSFGLGVVTGMRSMTAVAALTWAASLGRTRLAWLPASAEARDLATLAALAEMAGDKMPFAPDRRIAPSFILRLGLGAVGGAALAGPGASSTKGMLAGLAGAVLGTLLGRAARGGTTRSGSDWARALGEDTLAAGLAVALVRSAGRPGRS</sequence>
<evidence type="ECO:0008006" key="3">
    <source>
        <dbReference type="Google" id="ProtNLM"/>
    </source>
</evidence>
<evidence type="ECO:0000313" key="1">
    <source>
        <dbReference type="EMBL" id="RAI57128.1"/>
    </source>
</evidence>
<proteinExistence type="predicted"/>
<protein>
    <recommendedName>
        <fullName evidence="3">DUF4126 domain-containing protein</fullName>
    </recommendedName>
</protein>
<name>A0A327MAH8_9PROT</name>
<organism evidence="1 2">
    <name type="scientific">Roseicella frigidaeris</name>
    <dbReference type="NCBI Taxonomy" id="2230885"/>
    <lineage>
        <taxon>Bacteria</taxon>
        <taxon>Pseudomonadati</taxon>
        <taxon>Pseudomonadota</taxon>
        <taxon>Alphaproteobacteria</taxon>
        <taxon>Acetobacterales</taxon>
        <taxon>Roseomonadaceae</taxon>
        <taxon>Roseicella</taxon>
    </lineage>
</organism>
<dbReference type="OrthoDB" id="9812409at2"/>
<reference evidence="2" key="1">
    <citation type="submission" date="2018-06" db="EMBL/GenBank/DDBJ databases">
        <authorList>
            <person name="Khan S.A."/>
        </authorList>
    </citation>
    <scope>NUCLEOTIDE SEQUENCE [LARGE SCALE GENOMIC DNA]</scope>
    <source>
        <strain evidence="2">DB-1506</strain>
    </source>
</reference>